<dbReference type="GO" id="GO:0003700">
    <property type="term" value="F:DNA-binding transcription factor activity"/>
    <property type="evidence" value="ECO:0007669"/>
    <property type="project" value="InterPro"/>
</dbReference>
<dbReference type="Pfam" id="PF01047">
    <property type="entry name" value="MarR"/>
    <property type="match status" value="1"/>
</dbReference>
<sequence>MTHNDEHSSFDHSADDAGDDAAYAAALDRLLLLTVLLNDDMHRGLQDDGLTPSRTSLLWTLRRLGPCPQKAIADAMEISPRTVTGLVDGLVATGFVTREPSPADRRAVLVTFTPKGTAAVESLLEQQRGFGRQLFAAMPRDRFAGLVAGLDDVLGTLHALGLRKPF</sequence>
<accession>A0A919IY82</accession>
<dbReference type="GO" id="GO:0006950">
    <property type="term" value="P:response to stress"/>
    <property type="evidence" value="ECO:0007669"/>
    <property type="project" value="TreeGrafter"/>
</dbReference>
<dbReference type="Proteomes" id="UP000598174">
    <property type="component" value="Unassembled WGS sequence"/>
</dbReference>
<organism evidence="5 6">
    <name type="scientific">Paractinoplanes ferrugineus</name>
    <dbReference type="NCBI Taxonomy" id="113564"/>
    <lineage>
        <taxon>Bacteria</taxon>
        <taxon>Bacillati</taxon>
        <taxon>Actinomycetota</taxon>
        <taxon>Actinomycetes</taxon>
        <taxon>Micromonosporales</taxon>
        <taxon>Micromonosporaceae</taxon>
        <taxon>Paractinoplanes</taxon>
    </lineage>
</organism>
<name>A0A919IY82_9ACTN</name>
<feature type="domain" description="HTH marR-type" evidence="4">
    <location>
        <begin position="23"/>
        <end position="155"/>
    </location>
</feature>
<evidence type="ECO:0000259" key="4">
    <source>
        <dbReference type="PROSITE" id="PS50995"/>
    </source>
</evidence>
<dbReference type="EMBL" id="BOMM01000028">
    <property type="protein sequence ID" value="GIE11261.1"/>
    <property type="molecule type" value="Genomic_DNA"/>
</dbReference>
<dbReference type="InterPro" id="IPR036388">
    <property type="entry name" value="WH-like_DNA-bd_sf"/>
</dbReference>
<dbReference type="InterPro" id="IPR023187">
    <property type="entry name" value="Tscrpt_reg_MarR-type_CS"/>
</dbReference>
<comment type="caution">
    <text evidence="5">The sequence shown here is derived from an EMBL/GenBank/DDBJ whole genome shotgun (WGS) entry which is preliminary data.</text>
</comment>
<dbReference type="GO" id="GO:0003677">
    <property type="term" value="F:DNA binding"/>
    <property type="evidence" value="ECO:0007669"/>
    <property type="project" value="UniProtKB-KW"/>
</dbReference>
<keyword evidence="6" id="KW-1185">Reference proteome</keyword>
<dbReference type="SUPFAM" id="SSF46785">
    <property type="entry name" value="Winged helix' DNA-binding domain"/>
    <property type="match status" value="1"/>
</dbReference>
<keyword evidence="1" id="KW-0805">Transcription regulation</keyword>
<dbReference type="Gene3D" id="1.10.10.10">
    <property type="entry name" value="Winged helix-like DNA-binding domain superfamily/Winged helix DNA-binding domain"/>
    <property type="match status" value="1"/>
</dbReference>
<dbReference type="PANTHER" id="PTHR33164:SF43">
    <property type="entry name" value="HTH-TYPE TRANSCRIPTIONAL REPRESSOR YETL"/>
    <property type="match status" value="1"/>
</dbReference>
<gene>
    <name evidence="5" type="ORF">Afe05nite_31010</name>
</gene>
<proteinExistence type="predicted"/>
<evidence type="ECO:0000256" key="1">
    <source>
        <dbReference type="ARBA" id="ARBA00023015"/>
    </source>
</evidence>
<dbReference type="InterPro" id="IPR000835">
    <property type="entry name" value="HTH_MarR-typ"/>
</dbReference>
<dbReference type="AlphaFoldDB" id="A0A919IY82"/>
<dbReference type="PROSITE" id="PS50995">
    <property type="entry name" value="HTH_MARR_2"/>
    <property type="match status" value="1"/>
</dbReference>
<evidence type="ECO:0000313" key="6">
    <source>
        <dbReference type="Proteomes" id="UP000598174"/>
    </source>
</evidence>
<protein>
    <recommendedName>
        <fullName evidence="4">HTH marR-type domain-containing protein</fullName>
    </recommendedName>
</protein>
<dbReference type="SMART" id="SM00347">
    <property type="entry name" value="HTH_MARR"/>
    <property type="match status" value="1"/>
</dbReference>
<evidence type="ECO:0000256" key="3">
    <source>
        <dbReference type="ARBA" id="ARBA00023163"/>
    </source>
</evidence>
<evidence type="ECO:0000256" key="2">
    <source>
        <dbReference type="ARBA" id="ARBA00023125"/>
    </source>
</evidence>
<keyword evidence="3" id="KW-0804">Transcription</keyword>
<reference evidence="5" key="1">
    <citation type="submission" date="2021-01" db="EMBL/GenBank/DDBJ databases">
        <title>Whole genome shotgun sequence of Actinoplanes ferrugineus NBRC 15555.</title>
        <authorList>
            <person name="Komaki H."/>
            <person name="Tamura T."/>
        </authorList>
    </citation>
    <scope>NUCLEOTIDE SEQUENCE</scope>
    <source>
        <strain evidence="5">NBRC 15555</strain>
    </source>
</reference>
<dbReference type="InterPro" id="IPR036390">
    <property type="entry name" value="WH_DNA-bd_sf"/>
</dbReference>
<dbReference type="PANTHER" id="PTHR33164">
    <property type="entry name" value="TRANSCRIPTIONAL REGULATOR, MARR FAMILY"/>
    <property type="match status" value="1"/>
</dbReference>
<dbReference type="PROSITE" id="PS01117">
    <property type="entry name" value="HTH_MARR_1"/>
    <property type="match status" value="1"/>
</dbReference>
<evidence type="ECO:0000313" key="5">
    <source>
        <dbReference type="EMBL" id="GIE11261.1"/>
    </source>
</evidence>
<dbReference type="RefSeq" id="WP_203817807.1">
    <property type="nucleotide sequence ID" value="NZ_BAAABP010000058.1"/>
</dbReference>
<dbReference type="InterPro" id="IPR039422">
    <property type="entry name" value="MarR/SlyA-like"/>
</dbReference>
<keyword evidence="2" id="KW-0238">DNA-binding</keyword>